<comment type="caution">
    <text evidence="3">The sequence shown here is derived from an EMBL/GenBank/DDBJ whole genome shotgun (WGS) entry which is preliminary data.</text>
</comment>
<sequence>MTTASLASWKRSRWTRPSPPRKSRMTAKHWLFAGIALCWAAGAAAFPVVQQWQTANGVPVYLVERHDLPVIDLRIDVDAGESRSPAGTPGLATMTLYGLMDKDFETNELRTPYQLLTDTGNQYGVDLRRDRASILLRVVSTRGPMTMVSTLAKQMADAKYPFEYFKYRRDAVVGQLPENPAKSSTERNLSLALYGDHPLANLDRRTPDTVKSVGNSAARGFYRSFYVPGNLIVTLVGDVSRADAEKMANLLTEHLPKGDAAAPLPPVPLSASSVEAAPQRLVRQKNQSSIELAQLLPIDRKSPDMAAIMLGNYMLGSSGFQSRLMRELREKRGLTYDVSSSLDILRGSAMLSIDISTRSEQEQQALQLLHDELARFTRDGPTEAEVAEAKDRYLRSMSFWGSTNQALLGLVANLGYYKLPLDYYDQLAARIEKLNAADIKAAWQRHVDPTRFRIAIEGPEPAKPATDATPAAIAASAP</sequence>
<keyword evidence="4" id="KW-1185">Reference proteome</keyword>
<organism evidence="3 4">
    <name type="scientific">Chitiniphilus eburneus</name>
    <dbReference type="NCBI Taxonomy" id="2571148"/>
    <lineage>
        <taxon>Bacteria</taxon>
        <taxon>Pseudomonadati</taxon>
        <taxon>Pseudomonadota</taxon>
        <taxon>Betaproteobacteria</taxon>
        <taxon>Neisseriales</taxon>
        <taxon>Chitinibacteraceae</taxon>
        <taxon>Chitiniphilus</taxon>
    </lineage>
</organism>
<proteinExistence type="predicted"/>
<accession>A0A4V5MRU2</accession>
<gene>
    <name evidence="3" type="ORF">FAZ21_04765</name>
</gene>
<dbReference type="GO" id="GO:0046872">
    <property type="term" value="F:metal ion binding"/>
    <property type="evidence" value="ECO:0007669"/>
    <property type="project" value="InterPro"/>
</dbReference>
<evidence type="ECO:0000313" key="3">
    <source>
        <dbReference type="EMBL" id="TJZ77638.1"/>
    </source>
</evidence>
<evidence type="ECO:0000313" key="4">
    <source>
        <dbReference type="Proteomes" id="UP000310016"/>
    </source>
</evidence>
<protein>
    <submittedName>
        <fullName evidence="3">Insulinase family protein</fullName>
    </submittedName>
</protein>
<reference evidence="3 4" key="1">
    <citation type="submission" date="2019-04" db="EMBL/GenBank/DDBJ databases">
        <title>Chitiniphilus eburnea sp. nov., a novel chitinolytic bacterium isolated from aquaculture sludge.</title>
        <authorList>
            <person name="Sheng M."/>
        </authorList>
    </citation>
    <scope>NUCLEOTIDE SEQUENCE [LARGE SCALE GENOMIC DNA]</scope>
    <source>
        <strain evidence="3 4">HX-2-15</strain>
    </source>
</reference>
<dbReference type="PANTHER" id="PTHR11851:SF224">
    <property type="entry name" value="PROCESSING PROTEASE"/>
    <property type="match status" value="1"/>
</dbReference>
<dbReference type="Pfam" id="PF05193">
    <property type="entry name" value="Peptidase_M16_C"/>
    <property type="match status" value="1"/>
</dbReference>
<feature type="domain" description="Peptidase M16 C-terminal" evidence="2">
    <location>
        <begin position="219"/>
        <end position="392"/>
    </location>
</feature>
<feature type="region of interest" description="Disordered" evidence="1">
    <location>
        <begin position="458"/>
        <end position="478"/>
    </location>
</feature>
<feature type="compositionally biased region" description="Basic residues" evidence="1">
    <location>
        <begin position="10"/>
        <end position="22"/>
    </location>
</feature>
<dbReference type="SUPFAM" id="SSF63411">
    <property type="entry name" value="LuxS/MPP-like metallohydrolase"/>
    <property type="match status" value="2"/>
</dbReference>
<dbReference type="InterPro" id="IPR011249">
    <property type="entry name" value="Metalloenz_LuxS/M16"/>
</dbReference>
<dbReference type="OrthoDB" id="9811314at2"/>
<evidence type="ECO:0000259" key="2">
    <source>
        <dbReference type="Pfam" id="PF05193"/>
    </source>
</evidence>
<dbReference type="InterPro" id="IPR007863">
    <property type="entry name" value="Peptidase_M16_C"/>
</dbReference>
<dbReference type="EMBL" id="SUMF01000002">
    <property type="protein sequence ID" value="TJZ77638.1"/>
    <property type="molecule type" value="Genomic_DNA"/>
</dbReference>
<dbReference type="Proteomes" id="UP000310016">
    <property type="component" value="Unassembled WGS sequence"/>
</dbReference>
<dbReference type="Gene3D" id="3.30.830.10">
    <property type="entry name" value="Metalloenzyme, LuxS/M16 peptidase-like"/>
    <property type="match status" value="2"/>
</dbReference>
<dbReference type="AlphaFoldDB" id="A0A4V5MRU2"/>
<evidence type="ECO:0000256" key="1">
    <source>
        <dbReference type="SAM" id="MobiDB-lite"/>
    </source>
</evidence>
<dbReference type="InterPro" id="IPR050361">
    <property type="entry name" value="MPP/UQCRC_Complex"/>
</dbReference>
<name>A0A4V5MRU2_9NEIS</name>
<feature type="region of interest" description="Disordered" evidence="1">
    <location>
        <begin position="1"/>
        <end position="22"/>
    </location>
</feature>
<dbReference type="PANTHER" id="PTHR11851">
    <property type="entry name" value="METALLOPROTEASE"/>
    <property type="match status" value="1"/>
</dbReference>
<feature type="compositionally biased region" description="Low complexity" evidence="1">
    <location>
        <begin position="463"/>
        <end position="478"/>
    </location>
</feature>